<dbReference type="GO" id="GO:0006412">
    <property type="term" value="P:translation"/>
    <property type="evidence" value="ECO:0007669"/>
    <property type="project" value="InterPro"/>
</dbReference>
<dbReference type="HOGENOM" id="CLU_080597_1_0_1"/>
<dbReference type="CDD" id="cd11380">
    <property type="entry name" value="Ribosomal_S8e_like"/>
    <property type="match status" value="1"/>
</dbReference>
<feature type="compositionally biased region" description="Basic residues" evidence="4">
    <location>
        <begin position="7"/>
        <end position="27"/>
    </location>
</feature>
<evidence type="ECO:0000256" key="4">
    <source>
        <dbReference type="SAM" id="MobiDB-lite"/>
    </source>
</evidence>
<keyword evidence="2 5" id="KW-0689">Ribosomal protein</keyword>
<evidence type="ECO:0000313" key="5">
    <source>
        <dbReference type="EMBL" id="EQB60136.1"/>
    </source>
</evidence>
<dbReference type="InterPro" id="IPR022309">
    <property type="entry name" value="Ribosomal_Se8/biogenesis_NSA2"/>
</dbReference>
<dbReference type="InterPro" id="IPR001047">
    <property type="entry name" value="Ribosomal_eS8"/>
</dbReference>
<dbReference type="GO" id="GO:0003735">
    <property type="term" value="F:structural constituent of ribosome"/>
    <property type="evidence" value="ECO:0007669"/>
    <property type="project" value="InterPro"/>
</dbReference>
<name>T0M9Q5_9MICR</name>
<dbReference type="GO" id="GO:0005840">
    <property type="term" value="C:ribosome"/>
    <property type="evidence" value="ECO:0007669"/>
    <property type="project" value="UniProtKB-KW"/>
</dbReference>
<feature type="compositionally biased region" description="Low complexity" evidence="4">
    <location>
        <begin position="75"/>
        <end position="90"/>
    </location>
</feature>
<accession>T0M9Q5</accession>
<reference evidence="5 6" key="1">
    <citation type="journal article" date="2013" name="BMC Genomics">
        <title>Genome sequencing and comparative genomics of honey bee microsporidia, Nosema apis reveal novel insights into host-parasite interactions.</title>
        <authorList>
            <person name="Chen Yp."/>
            <person name="Pettis J.S."/>
            <person name="Zhao Y."/>
            <person name="Liu X."/>
            <person name="Tallon L.J."/>
            <person name="Sadzewicz L.D."/>
            <person name="Li R."/>
            <person name="Zheng H."/>
            <person name="Huang S."/>
            <person name="Zhang X."/>
            <person name="Hamilton M.C."/>
            <person name="Pernal S.F."/>
            <person name="Melathopoulos A.P."/>
            <person name="Yan X."/>
            <person name="Evans J.D."/>
        </authorList>
    </citation>
    <scope>NUCLEOTIDE SEQUENCE [LARGE SCALE GENOMIC DNA]</scope>
    <source>
        <strain evidence="5 6">BRL 01</strain>
    </source>
</reference>
<feature type="region of interest" description="Disordered" evidence="4">
    <location>
        <begin position="1"/>
        <end position="43"/>
    </location>
</feature>
<evidence type="ECO:0000256" key="2">
    <source>
        <dbReference type="ARBA" id="ARBA00022980"/>
    </source>
</evidence>
<dbReference type="Gene3D" id="3.10.290.70">
    <property type="match status" value="1"/>
</dbReference>
<keyword evidence="3" id="KW-0687">Ribonucleoprotein</keyword>
<dbReference type="Proteomes" id="UP000053780">
    <property type="component" value="Unassembled WGS sequence"/>
</dbReference>
<dbReference type="VEuPathDB" id="MicrosporidiaDB:NAPIS_ORF02313"/>
<evidence type="ECO:0000256" key="3">
    <source>
        <dbReference type="ARBA" id="ARBA00023274"/>
    </source>
</evidence>
<protein>
    <submittedName>
        <fullName evidence="5">40s ribosomal protein s8</fullName>
    </submittedName>
</protein>
<dbReference type="AlphaFoldDB" id="T0M9Q5"/>
<dbReference type="GO" id="GO:1990904">
    <property type="term" value="C:ribonucleoprotein complex"/>
    <property type="evidence" value="ECO:0007669"/>
    <property type="project" value="UniProtKB-KW"/>
</dbReference>
<comment type="similarity">
    <text evidence="1">Belongs to the eukaryotic ribosomal protein eS8 family.</text>
</comment>
<organism evidence="5 6">
    <name type="scientific">Vairimorpha apis BRL 01</name>
    <dbReference type="NCBI Taxonomy" id="1037528"/>
    <lineage>
        <taxon>Eukaryota</taxon>
        <taxon>Fungi</taxon>
        <taxon>Fungi incertae sedis</taxon>
        <taxon>Microsporidia</taxon>
        <taxon>Nosematidae</taxon>
        <taxon>Vairimorpha</taxon>
    </lineage>
</organism>
<dbReference type="PANTHER" id="PTHR10394">
    <property type="entry name" value="40S RIBOSOMAL PROTEIN S8"/>
    <property type="match status" value="1"/>
</dbReference>
<keyword evidence="6" id="KW-1185">Reference proteome</keyword>
<evidence type="ECO:0000313" key="6">
    <source>
        <dbReference type="Proteomes" id="UP000053780"/>
    </source>
</evidence>
<dbReference type="Pfam" id="PF01201">
    <property type="entry name" value="Ribosomal_S8e"/>
    <property type="match status" value="2"/>
</dbReference>
<dbReference type="EMBL" id="KE647330">
    <property type="protein sequence ID" value="EQB60136.1"/>
    <property type="molecule type" value="Genomic_DNA"/>
</dbReference>
<feature type="region of interest" description="Disordered" evidence="4">
    <location>
        <begin position="69"/>
        <end position="91"/>
    </location>
</feature>
<evidence type="ECO:0000256" key="1">
    <source>
        <dbReference type="ARBA" id="ARBA00005257"/>
    </source>
</evidence>
<dbReference type="OrthoDB" id="1703270at2759"/>
<proteinExistence type="inferred from homology"/>
<gene>
    <name evidence="5" type="ORF">NAPIS_ORF02313</name>
</gene>
<sequence>MGINHRGEHKRKKSGGKSVLHRKKRNNRSGSQMAATKIGEDKIVEKRARGGNKKYKALRIKSGEFTLPKSKLSDSNITENSQTNNNTSNNVSGCLTDKSDIIEVMYHPTNNDYVRTNTITKSSVVKICSEPFKQAVSTLSDVDPKLCEISEKGYLYAIVTSRPGQVGKAEGIVLQGRQLDFYAKLFKKNKF</sequence>